<evidence type="ECO:0000313" key="2">
    <source>
        <dbReference type="EMBL" id="AEL27495.1"/>
    </source>
</evidence>
<organism evidence="2 3">
    <name type="scientific">Cyclobacterium marinum (strain ATCC 25205 / DSM 745 / LMG 13164 / NCIMB 1802)</name>
    <name type="common">Flectobacillus marinus</name>
    <dbReference type="NCBI Taxonomy" id="880070"/>
    <lineage>
        <taxon>Bacteria</taxon>
        <taxon>Pseudomonadati</taxon>
        <taxon>Bacteroidota</taxon>
        <taxon>Cytophagia</taxon>
        <taxon>Cytophagales</taxon>
        <taxon>Cyclobacteriaceae</taxon>
        <taxon>Cyclobacterium</taxon>
    </lineage>
</organism>
<dbReference type="KEGG" id="cmr:Cycma_3783"/>
<evidence type="ECO:0000313" key="3">
    <source>
        <dbReference type="Proteomes" id="UP000001635"/>
    </source>
</evidence>
<protein>
    <recommendedName>
        <fullName evidence="1">3-keto-alpha-glucoside-1,2-lyase/3-keto-2-hydroxy-glucal hydratase domain-containing protein</fullName>
    </recommendedName>
</protein>
<dbReference type="EMBL" id="CP002955">
    <property type="protein sequence ID" value="AEL27495.1"/>
    <property type="molecule type" value="Genomic_DNA"/>
</dbReference>
<feature type="domain" description="3-keto-alpha-glucoside-1,2-lyase/3-keto-2-hydroxy-glucal hydratase" evidence="1">
    <location>
        <begin position="33"/>
        <end position="203"/>
    </location>
</feature>
<proteinExistence type="predicted"/>
<dbReference type="PROSITE" id="PS51257">
    <property type="entry name" value="PROKAR_LIPOPROTEIN"/>
    <property type="match status" value="1"/>
</dbReference>
<dbReference type="HOGENOM" id="CLU_073042_2_0_10"/>
<name>G0J469_CYCMS</name>
<sequence>MIKFTLQYIGLVVFVLGTVFLSACSKKSPQEEVVLFNGQDLNNWSSADMSYWSVSDGAIVGGEGKDSIGHNQFIWHKEKVKDFYLKVQVKMVPNTTNAGIQFRSQKMGEEALGYQADIGEGVWGRLYHESGRQKLHWEGKGEAAVKKNEWNTYEILALGNNIWTAINGTLSVAYQDPNGELEGFIALQVHAGPAQLVKYKPVKLIHNPEMMLENYSESELLEALVEATNKPYTGEGH</sequence>
<dbReference type="AlphaFoldDB" id="G0J469"/>
<dbReference type="InterPro" id="IPR010496">
    <property type="entry name" value="AL/BT2_dom"/>
</dbReference>
<accession>G0J469</accession>
<evidence type="ECO:0000259" key="1">
    <source>
        <dbReference type="Pfam" id="PF06439"/>
    </source>
</evidence>
<dbReference type="eggNOG" id="COG2010">
    <property type="taxonomic scope" value="Bacteria"/>
</dbReference>
<dbReference type="GO" id="GO:0016787">
    <property type="term" value="F:hydrolase activity"/>
    <property type="evidence" value="ECO:0007669"/>
    <property type="project" value="InterPro"/>
</dbReference>
<dbReference type="STRING" id="880070.Cycma_3783"/>
<keyword evidence="3" id="KW-1185">Reference proteome</keyword>
<dbReference type="Gene3D" id="2.60.120.560">
    <property type="entry name" value="Exo-inulinase, domain 1"/>
    <property type="match status" value="1"/>
</dbReference>
<dbReference type="Proteomes" id="UP000001635">
    <property type="component" value="Chromosome"/>
</dbReference>
<dbReference type="RefSeq" id="WP_014021781.1">
    <property type="nucleotide sequence ID" value="NC_015914.1"/>
</dbReference>
<gene>
    <name evidence="2" type="ordered locus">Cycma_3783</name>
</gene>
<reference evidence="3" key="1">
    <citation type="submission" date="2011-07" db="EMBL/GenBank/DDBJ databases">
        <title>The complete genome of Cyclobacterium marinum DSM 745.</title>
        <authorList>
            <person name="Lucas S."/>
            <person name="Han J."/>
            <person name="Lapidus A."/>
            <person name="Bruce D."/>
            <person name="Goodwin L."/>
            <person name="Pitluck S."/>
            <person name="Peters L."/>
            <person name="Kyrpides N."/>
            <person name="Mavromatis K."/>
            <person name="Ivanova N."/>
            <person name="Ovchinnikova G."/>
            <person name="Chertkov O."/>
            <person name="Detter J.C."/>
            <person name="Tapia R."/>
            <person name="Han C."/>
            <person name="Land M."/>
            <person name="Hauser L."/>
            <person name="Markowitz V."/>
            <person name="Cheng J.-F."/>
            <person name="Hugenholtz P."/>
            <person name="Woyke T."/>
            <person name="Wu D."/>
            <person name="Tindall B."/>
            <person name="Schuetze A."/>
            <person name="Brambilla E."/>
            <person name="Klenk H.-P."/>
            <person name="Eisen J.A."/>
        </authorList>
    </citation>
    <scope>NUCLEOTIDE SEQUENCE [LARGE SCALE GENOMIC DNA]</scope>
    <source>
        <strain evidence="3">ATCC 25205 / DSM 745 / LMG 13164 / NCIMB 1802</strain>
    </source>
</reference>
<dbReference type="OrthoDB" id="929868at2"/>
<dbReference type="Pfam" id="PF06439">
    <property type="entry name" value="3keto-disac_hyd"/>
    <property type="match status" value="1"/>
</dbReference>